<evidence type="ECO:0000259" key="5">
    <source>
        <dbReference type="Pfam" id="PF02803"/>
    </source>
</evidence>
<dbReference type="PANTHER" id="PTHR18919">
    <property type="entry name" value="ACETYL-COA C-ACYLTRANSFERASE"/>
    <property type="match status" value="1"/>
</dbReference>
<evidence type="ECO:0000259" key="4">
    <source>
        <dbReference type="Pfam" id="PF00108"/>
    </source>
</evidence>
<organism evidence="6">
    <name type="scientific">mine drainage metagenome</name>
    <dbReference type="NCBI Taxonomy" id="410659"/>
    <lineage>
        <taxon>unclassified sequences</taxon>
        <taxon>metagenomes</taxon>
        <taxon>ecological metagenomes</taxon>
    </lineage>
</organism>
<dbReference type="InterPro" id="IPR002155">
    <property type="entry name" value="Thiolase"/>
</dbReference>
<dbReference type="Gene3D" id="3.40.47.10">
    <property type="match status" value="1"/>
</dbReference>
<name>E6PCF8_9ZZZZ</name>
<dbReference type="FunFam" id="3.40.47.10:FF:000010">
    <property type="entry name" value="Acetyl-CoA acetyltransferase (Thiolase)"/>
    <property type="match status" value="1"/>
</dbReference>
<sequence length="400" mass="40897">MNSTPSDQDIVIIAGARTPFGNFGGALSPLTATDLGVAAAAGAILRSGVPAASIDEVIFGNVIQSSADAIYLARHIGLRAGLPVSAPALTLNRLCGSGLQAMLSGAQSLALGQARYVLAGGAESMSQAPHVVRGARSGFALGAKVAFEDSLWEALTDSYNGMPMAITAENLAAKYSVSREECDAFALASQERALEAQRSGYFAEEIVAVEVPGPKGTSQRIDRDEGPREGLSMERLAKLPARFRKEGVVTPGNASGITDGAAAVVLTTVKQARADGLRWIGRLLGGASVGVEPDIMGIGPAMAIPAALQRAGIARERVDLVEINEAFAPQVIACLRDLGDDGRKLNPHGGAIALGHPLGASGTRIAYTALHELQRRGGGIAVASACIGGGQGIAAVFSAE</sequence>
<protein>
    <submittedName>
        <fullName evidence="6">Acetyl-CoA acetyltransferase (Acetoacetyl-CoA thiolase)</fullName>
        <ecNumber evidence="6">2.3.1.9</ecNumber>
    </submittedName>
</protein>
<dbReference type="InterPro" id="IPR020615">
    <property type="entry name" value="Thiolase_acyl_enz_int_AS"/>
</dbReference>
<dbReference type="PROSITE" id="PS00098">
    <property type="entry name" value="THIOLASE_1"/>
    <property type="match status" value="1"/>
</dbReference>
<comment type="caution">
    <text evidence="6">The sequence shown here is derived from an EMBL/GenBank/DDBJ whole genome shotgun (WGS) entry which is preliminary data.</text>
</comment>
<dbReference type="AlphaFoldDB" id="E6PCF8"/>
<dbReference type="InterPro" id="IPR020613">
    <property type="entry name" value="Thiolase_CS"/>
</dbReference>
<dbReference type="GO" id="GO:0005739">
    <property type="term" value="C:mitochondrion"/>
    <property type="evidence" value="ECO:0007669"/>
    <property type="project" value="TreeGrafter"/>
</dbReference>
<dbReference type="InterPro" id="IPR020610">
    <property type="entry name" value="Thiolase_AS"/>
</dbReference>
<reference evidence="6" key="1">
    <citation type="submission" date="2009-10" db="EMBL/GenBank/DDBJ databases">
        <title>Diversity of trophic interactions inside an arsenic-rich microbial ecosystem.</title>
        <authorList>
            <person name="Bertin P.N."/>
            <person name="Heinrich-Salmeron A."/>
            <person name="Pelletier E."/>
            <person name="Goulhen-Chollet F."/>
            <person name="Arsene-Ploetze F."/>
            <person name="Gallien S."/>
            <person name="Calteau A."/>
            <person name="Vallenet D."/>
            <person name="Casiot C."/>
            <person name="Chane-Woon-Ming B."/>
            <person name="Giloteaux L."/>
            <person name="Barakat M."/>
            <person name="Bonnefoy V."/>
            <person name="Bruneel O."/>
            <person name="Chandler M."/>
            <person name="Cleiss J."/>
            <person name="Duran R."/>
            <person name="Elbaz-Poulichet F."/>
            <person name="Fonknechten N."/>
            <person name="Lauga B."/>
            <person name="Mornico D."/>
            <person name="Ortet P."/>
            <person name="Schaeffer C."/>
            <person name="Siguier P."/>
            <person name="Alexander Thil Smith A."/>
            <person name="Van Dorsselaer A."/>
            <person name="Weissenbach J."/>
            <person name="Medigue C."/>
            <person name="Le Paslier D."/>
        </authorList>
    </citation>
    <scope>NUCLEOTIDE SEQUENCE</scope>
</reference>
<dbReference type="PANTHER" id="PTHR18919:SF107">
    <property type="entry name" value="ACETYL-COA ACETYLTRANSFERASE, CYTOSOLIC"/>
    <property type="match status" value="1"/>
</dbReference>
<dbReference type="Pfam" id="PF02803">
    <property type="entry name" value="Thiolase_C"/>
    <property type="match status" value="1"/>
</dbReference>
<dbReference type="GO" id="GO:0003985">
    <property type="term" value="F:acetyl-CoA C-acetyltransferase activity"/>
    <property type="evidence" value="ECO:0007669"/>
    <property type="project" value="UniProtKB-EC"/>
</dbReference>
<dbReference type="PIRSF" id="PIRSF000429">
    <property type="entry name" value="Ac-CoA_Ac_transf"/>
    <property type="match status" value="1"/>
</dbReference>
<dbReference type="CDD" id="cd00751">
    <property type="entry name" value="thiolase"/>
    <property type="match status" value="1"/>
</dbReference>
<evidence type="ECO:0000256" key="2">
    <source>
        <dbReference type="ARBA" id="ARBA00022679"/>
    </source>
</evidence>
<dbReference type="SUPFAM" id="SSF53901">
    <property type="entry name" value="Thiolase-like"/>
    <property type="match status" value="2"/>
</dbReference>
<gene>
    <name evidence="6" type="primary">phbA</name>
    <name evidence="6" type="ORF">CARN1_2029</name>
</gene>
<proteinExistence type="inferred from homology"/>
<feature type="domain" description="Thiolase C-terminal" evidence="5">
    <location>
        <begin position="278"/>
        <end position="398"/>
    </location>
</feature>
<dbReference type="PROSITE" id="PS00737">
    <property type="entry name" value="THIOLASE_2"/>
    <property type="match status" value="1"/>
</dbReference>
<evidence type="ECO:0000313" key="6">
    <source>
        <dbReference type="EMBL" id="CBH74142.1"/>
    </source>
</evidence>
<dbReference type="InterPro" id="IPR020616">
    <property type="entry name" value="Thiolase_N"/>
</dbReference>
<feature type="domain" description="Thiolase N-terminal" evidence="4">
    <location>
        <begin position="10"/>
        <end position="268"/>
    </location>
</feature>
<accession>E6PCF8</accession>
<dbReference type="GO" id="GO:0006635">
    <property type="term" value="P:fatty acid beta-oxidation"/>
    <property type="evidence" value="ECO:0007669"/>
    <property type="project" value="TreeGrafter"/>
</dbReference>
<dbReference type="InterPro" id="IPR020617">
    <property type="entry name" value="Thiolase_C"/>
</dbReference>
<evidence type="ECO:0000256" key="3">
    <source>
        <dbReference type="ARBA" id="ARBA00023315"/>
    </source>
</evidence>
<dbReference type="EMBL" id="CABL01000001">
    <property type="protein sequence ID" value="CBH74142.1"/>
    <property type="molecule type" value="Genomic_DNA"/>
</dbReference>
<dbReference type="PROSITE" id="PS00099">
    <property type="entry name" value="THIOLASE_3"/>
    <property type="match status" value="1"/>
</dbReference>
<comment type="similarity">
    <text evidence="1">Belongs to the thiolase-like superfamily. Thiolase family.</text>
</comment>
<keyword evidence="2 6" id="KW-0808">Transferase</keyword>
<keyword evidence="3 6" id="KW-0012">Acyltransferase</keyword>
<dbReference type="NCBIfam" id="TIGR01930">
    <property type="entry name" value="AcCoA-C-Actrans"/>
    <property type="match status" value="1"/>
</dbReference>
<dbReference type="EC" id="2.3.1.9" evidence="6"/>
<dbReference type="InterPro" id="IPR016039">
    <property type="entry name" value="Thiolase-like"/>
</dbReference>
<evidence type="ECO:0000256" key="1">
    <source>
        <dbReference type="ARBA" id="ARBA00010982"/>
    </source>
</evidence>
<dbReference type="Pfam" id="PF00108">
    <property type="entry name" value="Thiolase_N"/>
    <property type="match status" value="1"/>
</dbReference>